<evidence type="ECO:0000256" key="5">
    <source>
        <dbReference type="ARBA" id="ARBA00022683"/>
    </source>
</evidence>
<name>A0ABM8G9Z1_9MICO</name>
<evidence type="ECO:0000256" key="1">
    <source>
        <dbReference type="ARBA" id="ARBA00022448"/>
    </source>
</evidence>
<organism evidence="8 9">
    <name type="scientific">Naasia aerilata</name>
    <dbReference type="NCBI Taxonomy" id="1162966"/>
    <lineage>
        <taxon>Bacteria</taxon>
        <taxon>Bacillati</taxon>
        <taxon>Actinomycetota</taxon>
        <taxon>Actinomycetes</taxon>
        <taxon>Micrococcales</taxon>
        <taxon>Microbacteriaceae</taxon>
        <taxon>Naasia</taxon>
    </lineage>
</organism>
<feature type="domain" description="PTS EIIB type-3" evidence="7">
    <location>
        <begin position="1"/>
        <end position="100"/>
    </location>
</feature>
<keyword evidence="1" id="KW-0813">Transport</keyword>
<evidence type="ECO:0000256" key="4">
    <source>
        <dbReference type="ARBA" id="ARBA00022679"/>
    </source>
</evidence>
<keyword evidence="3" id="KW-0762">Sugar transport</keyword>
<evidence type="ECO:0000256" key="6">
    <source>
        <dbReference type="PROSITE-ProRule" id="PRU00423"/>
    </source>
</evidence>
<keyword evidence="5" id="KW-0598">Phosphotransferase system</keyword>
<dbReference type="EMBL" id="AP027731">
    <property type="protein sequence ID" value="BDZ45015.1"/>
    <property type="molecule type" value="Genomic_DNA"/>
</dbReference>
<gene>
    <name evidence="8" type="ORF">GCM10025866_09240</name>
</gene>
<keyword evidence="4" id="KW-0808">Transferase</keyword>
<dbReference type="InterPro" id="IPR013012">
    <property type="entry name" value="PTS_EIIB_3"/>
</dbReference>
<keyword evidence="2" id="KW-0597">Phosphoprotein</keyword>
<reference evidence="9" key="1">
    <citation type="journal article" date="2019" name="Int. J. Syst. Evol. Microbiol.">
        <title>The Global Catalogue of Microorganisms (GCM) 10K type strain sequencing project: providing services to taxonomists for standard genome sequencing and annotation.</title>
        <authorList>
            <consortium name="The Broad Institute Genomics Platform"/>
            <consortium name="The Broad Institute Genome Sequencing Center for Infectious Disease"/>
            <person name="Wu L."/>
            <person name="Ma J."/>
        </authorList>
    </citation>
    <scope>NUCLEOTIDE SEQUENCE [LARGE SCALE GENOMIC DNA]</scope>
    <source>
        <strain evidence="9">NBRC 108725</strain>
    </source>
</reference>
<dbReference type="RefSeq" id="WP_286278416.1">
    <property type="nucleotide sequence ID" value="NZ_AP027731.1"/>
</dbReference>
<protein>
    <recommendedName>
        <fullName evidence="7">PTS EIIB type-3 domain-containing protein</fullName>
    </recommendedName>
</protein>
<dbReference type="Proteomes" id="UP001321498">
    <property type="component" value="Chromosome"/>
</dbReference>
<evidence type="ECO:0000313" key="8">
    <source>
        <dbReference type="EMBL" id="BDZ45015.1"/>
    </source>
</evidence>
<dbReference type="InterPro" id="IPR036095">
    <property type="entry name" value="PTS_EIIB-like_sf"/>
</dbReference>
<dbReference type="Gene3D" id="3.40.50.2300">
    <property type="match status" value="1"/>
</dbReference>
<evidence type="ECO:0000256" key="3">
    <source>
        <dbReference type="ARBA" id="ARBA00022597"/>
    </source>
</evidence>
<sequence length="109" mass="11238">MARVLIVCVAGVSGTFLARRIRALDAELQPVVVPLDSVPEEAAHCDAVLVAPQLAERLDSVRILVGEAPVGLLPPTAFGADGASAAVAQARELLAAASYRGTPIPETKE</sequence>
<evidence type="ECO:0000259" key="7">
    <source>
        <dbReference type="PROSITE" id="PS51100"/>
    </source>
</evidence>
<evidence type="ECO:0000256" key="2">
    <source>
        <dbReference type="ARBA" id="ARBA00022553"/>
    </source>
</evidence>
<feature type="modified residue" description="Phosphocysteine; by EIIA" evidence="6">
    <location>
        <position position="8"/>
    </location>
</feature>
<proteinExistence type="predicted"/>
<accession>A0ABM8G9Z1</accession>
<keyword evidence="9" id="KW-1185">Reference proteome</keyword>
<evidence type="ECO:0000313" key="9">
    <source>
        <dbReference type="Proteomes" id="UP001321498"/>
    </source>
</evidence>
<dbReference type="SUPFAM" id="SSF52794">
    <property type="entry name" value="PTS system IIB component-like"/>
    <property type="match status" value="1"/>
</dbReference>
<dbReference type="PROSITE" id="PS51100">
    <property type="entry name" value="PTS_EIIB_TYPE_3"/>
    <property type="match status" value="1"/>
</dbReference>
<dbReference type="CDD" id="cd00133">
    <property type="entry name" value="PTS_IIB"/>
    <property type="match status" value="1"/>
</dbReference>